<dbReference type="KEGG" id="obr:102721310"/>
<dbReference type="eggNOG" id="KOG4658">
    <property type="taxonomic scope" value="Eukaryota"/>
</dbReference>
<organism evidence="1">
    <name type="scientific">Oryza brachyantha</name>
    <name type="common">malo sina</name>
    <dbReference type="NCBI Taxonomy" id="4533"/>
    <lineage>
        <taxon>Eukaryota</taxon>
        <taxon>Viridiplantae</taxon>
        <taxon>Streptophyta</taxon>
        <taxon>Embryophyta</taxon>
        <taxon>Tracheophyta</taxon>
        <taxon>Spermatophyta</taxon>
        <taxon>Magnoliopsida</taxon>
        <taxon>Liliopsida</taxon>
        <taxon>Poales</taxon>
        <taxon>Poaceae</taxon>
        <taxon>BOP clade</taxon>
        <taxon>Oryzoideae</taxon>
        <taxon>Oryzeae</taxon>
        <taxon>Oryzinae</taxon>
        <taxon>Oryza</taxon>
    </lineage>
</organism>
<dbReference type="SUPFAM" id="SSF52540">
    <property type="entry name" value="P-loop containing nucleoside triphosphate hydrolases"/>
    <property type="match status" value="1"/>
</dbReference>
<dbReference type="Gramene" id="OB10G11190.1">
    <property type="protein sequence ID" value="OB10G11190.1"/>
    <property type="gene ID" value="OB10G11190"/>
</dbReference>
<name>J3N0S1_ORYBR</name>
<sequence>MELVVSAIAGDIANRFISFLIKKYEDRYNLERKIERLQDLLLKVHMIVEEAEGRCITNSKILLQLKKIVGAMYHGYHVLDIVKHGKEEVRGSQSAVIRHDQLQRALNRLETIVSSMTEFVFFLGGCERLSRRPYDSYIYFDNFMFGRHVEHQQVINILLQDNLPPFAPTVLPIIGPSRVGKKTLVAHVINSEKVRSHFSSILHLNGENISKIDSDRFTQRRDLVVIEFTTDVDDENWKTFFASCTHMGRGSKIIIISRIERISRFGTVRPIHLNSLSLEEYSYLFKVLAFGSTNPEEHPDQLVSIANELSVSIGGSFITANVCADVMRRKQNVHLWLHVLKKYRSVVKKNFSVFREHPKLLMEREHRVDITELASSSTPLRLMPPHCDGDESKRELSKVRFGDLVAGSVVLPKEDFELVAWESRIPPYKRFVNIAVYCCHDEKNSQCIESPRKKRQRSDN</sequence>
<protein>
    <submittedName>
        <fullName evidence="1">Uncharacterized protein</fullName>
    </submittedName>
</protein>
<evidence type="ECO:0000313" key="2">
    <source>
        <dbReference type="Proteomes" id="UP000006038"/>
    </source>
</evidence>
<dbReference type="GO" id="GO:0043531">
    <property type="term" value="F:ADP binding"/>
    <property type="evidence" value="ECO:0007669"/>
    <property type="project" value="InterPro"/>
</dbReference>
<dbReference type="OMA" id="NICKMEY"/>
<dbReference type="OrthoDB" id="592612at2759"/>
<dbReference type="InterPro" id="IPR027417">
    <property type="entry name" value="P-loop_NTPase"/>
</dbReference>
<evidence type="ECO:0000313" key="1">
    <source>
        <dbReference type="EnsemblPlants" id="OB10G11190.1"/>
    </source>
</evidence>
<reference evidence="1" key="2">
    <citation type="submission" date="2013-04" db="UniProtKB">
        <authorList>
            <consortium name="EnsemblPlants"/>
        </authorList>
    </citation>
    <scope>IDENTIFICATION</scope>
</reference>
<dbReference type="PANTHER" id="PTHR33377">
    <property type="entry name" value="OS10G0134700 PROTEIN-RELATED"/>
    <property type="match status" value="1"/>
</dbReference>
<dbReference type="GeneID" id="102721310"/>
<dbReference type="Proteomes" id="UP000006038">
    <property type="component" value="Chromosome 10"/>
</dbReference>
<dbReference type="HOGENOM" id="CLU_001090_0_0_1"/>
<proteinExistence type="predicted"/>
<dbReference type="PANTHER" id="PTHR33377:SF24">
    <property type="entry name" value="OS10G0134900 PROTEIN"/>
    <property type="match status" value="1"/>
</dbReference>
<dbReference type="RefSeq" id="XP_006662163.1">
    <property type="nucleotide sequence ID" value="XM_006662100.3"/>
</dbReference>
<dbReference type="EnsemblPlants" id="OB10G11190.1">
    <property type="protein sequence ID" value="OB10G11190.1"/>
    <property type="gene ID" value="OB10G11190"/>
</dbReference>
<accession>J3N0S1</accession>
<reference evidence="1" key="1">
    <citation type="journal article" date="2013" name="Nat. Commun.">
        <title>Whole-genome sequencing of Oryza brachyantha reveals mechanisms underlying Oryza genome evolution.</title>
        <authorList>
            <person name="Chen J."/>
            <person name="Huang Q."/>
            <person name="Gao D."/>
            <person name="Wang J."/>
            <person name="Lang Y."/>
            <person name="Liu T."/>
            <person name="Li B."/>
            <person name="Bai Z."/>
            <person name="Luis Goicoechea J."/>
            <person name="Liang C."/>
            <person name="Chen C."/>
            <person name="Zhang W."/>
            <person name="Sun S."/>
            <person name="Liao Y."/>
            <person name="Zhang X."/>
            <person name="Yang L."/>
            <person name="Song C."/>
            <person name="Wang M."/>
            <person name="Shi J."/>
            <person name="Liu G."/>
            <person name="Liu J."/>
            <person name="Zhou H."/>
            <person name="Zhou W."/>
            <person name="Yu Q."/>
            <person name="An N."/>
            <person name="Chen Y."/>
            <person name="Cai Q."/>
            <person name="Wang B."/>
            <person name="Liu B."/>
            <person name="Min J."/>
            <person name="Huang Y."/>
            <person name="Wu H."/>
            <person name="Li Z."/>
            <person name="Zhang Y."/>
            <person name="Yin Y."/>
            <person name="Song W."/>
            <person name="Jiang J."/>
            <person name="Jackson S.A."/>
            <person name="Wing R.A."/>
            <person name="Wang J."/>
            <person name="Chen M."/>
        </authorList>
    </citation>
    <scope>NUCLEOTIDE SEQUENCE [LARGE SCALE GENOMIC DNA]</scope>
    <source>
        <strain evidence="1">cv. IRGC 101232</strain>
    </source>
</reference>
<dbReference type="AlphaFoldDB" id="J3N0S1"/>
<gene>
    <name evidence="1" type="primary">LOC102721310</name>
</gene>
<keyword evidence="2" id="KW-1185">Reference proteome</keyword>